<organism evidence="2 3">
    <name type="scientific">Rhizopus oryzae</name>
    <name type="common">Mucormycosis agent</name>
    <name type="synonym">Rhizopus arrhizus var. delemar</name>
    <dbReference type="NCBI Taxonomy" id="64495"/>
    <lineage>
        <taxon>Eukaryota</taxon>
        <taxon>Fungi</taxon>
        <taxon>Fungi incertae sedis</taxon>
        <taxon>Mucoromycota</taxon>
        <taxon>Mucoromycotina</taxon>
        <taxon>Mucoromycetes</taxon>
        <taxon>Mucorales</taxon>
        <taxon>Mucorineae</taxon>
        <taxon>Rhizopodaceae</taxon>
        <taxon>Rhizopus</taxon>
    </lineage>
</organism>
<name>A0A9P7BVD7_RHIOR</name>
<dbReference type="OrthoDB" id="2253519at2759"/>
<evidence type="ECO:0000256" key="1">
    <source>
        <dbReference type="SAM" id="Coils"/>
    </source>
</evidence>
<gene>
    <name evidence="2" type="ORF">G6F64_002441</name>
</gene>
<reference evidence="2" key="1">
    <citation type="journal article" date="2020" name="Microb. Genom.">
        <title>Genetic diversity of clinical and environmental Mucorales isolates obtained from an investigation of mucormycosis cases among solid organ transplant recipients.</title>
        <authorList>
            <person name="Nguyen M.H."/>
            <person name="Kaul D."/>
            <person name="Muto C."/>
            <person name="Cheng S.J."/>
            <person name="Richter R.A."/>
            <person name="Bruno V.M."/>
            <person name="Liu G."/>
            <person name="Beyhan S."/>
            <person name="Sundermann A.J."/>
            <person name="Mounaud S."/>
            <person name="Pasculle A.W."/>
            <person name="Nierman W.C."/>
            <person name="Driscoll E."/>
            <person name="Cumbie R."/>
            <person name="Clancy C.J."/>
            <person name="Dupont C.L."/>
        </authorList>
    </citation>
    <scope>NUCLEOTIDE SEQUENCE</scope>
    <source>
        <strain evidence="2">GL11</strain>
    </source>
</reference>
<keyword evidence="3" id="KW-1185">Reference proteome</keyword>
<sequence length="140" mass="16030">MSATTKSLQVYENANKGLLTLTELWETMLKIIRSVSTASGSSLTVEPDLVALQKSRQDLESLLRTLRSTTNWLETNELPEKNKAEETESKEYIELMKENKMAAEEADRVTEQLRRLLNKSYALQLQMEMLHVSSQESHLN</sequence>
<dbReference type="EMBL" id="JAANQT010000212">
    <property type="protein sequence ID" value="KAG1313185.1"/>
    <property type="molecule type" value="Genomic_DNA"/>
</dbReference>
<dbReference type="AlphaFoldDB" id="A0A9P7BVD7"/>
<feature type="coiled-coil region" evidence="1">
    <location>
        <begin position="49"/>
        <end position="119"/>
    </location>
</feature>
<proteinExistence type="predicted"/>
<dbReference type="Proteomes" id="UP000716291">
    <property type="component" value="Unassembled WGS sequence"/>
</dbReference>
<evidence type="ECO:0000313" key="2">
    <source>
        <dbReference type="EMBL" id="KAG1313185.1"/>
    </source>
</evidence>
<accession>A0A9P7BVD7</accession>
<protein>
    <submittedName>
        <fullName evidence="2">Uncharacterized protein</fullName>
    </submittedName>
</protein>
<comment type="caution">
    <text evidence="2">The sequence shown here is derived from an EMBL/GenBank/DDBJ whole genome shotgun (WGS) entry which is preliminary data.</text>
</comment>
<keyword evidence="1" id="KW-0175">Coiled coil</keyword>
<evidence type="ECO:0000313" key="3">
    <source>
        <dbReference type="Proteomes" id="UP000716291"/>
    </source>
</evidence>